<reference evidence="1 2" key="1">
    <citation type="submission" date="2019-04" db="EMBL/GenBank/DDBJ databases">
        <title>Genome of a novel bacterium Candidatus Jettenia ecosi reconstructed from metagenome of an anammox bioreactor.</title>
        <authorList>
            <person name="Mardanov A.V."/>
            <person name="Beletsky A.V."/>
            <person name="Ravin N.V."/>
            <person name="Botchkova E.A."/>
            <person name="Litti Y.V."/>
            <person name="Nozhevnikova A.N."/>
        </authorList>
    </citation>
    <scope>NUCLEOTIDE SEQUENCE [LARGE SCALE GENOMIC DNA]</scope>
    <source>
        <strain evidence="1">J2</strain>
    </source>
</reference>
<dbReference type="Proteomes" id="UP000319783">
    <property type="component" value="Unassembled WGS sequence"/>
</dbReference>
<proteinExistence type="predicted"/>
<evidence type="ECO:0000313" key="1">
    <source>
        <dbReference type="EMBL" id="TLD39897.1"/>
    </source>
</evidence>
<evidence type="ECO:0000313" key="2">
    <source>
        <dbReference type="Proteomes" id="UP000319783"/>
    </source>
</evidence>
<organism evidence="1 2">
    <name type="scientific">Candidatus Jettenia ecosi</name>
    <dbReference type="NCBI Taxonomy" id="2494326"/>
    <lineage>
        <taxon>Bacteria</taxon>
        <taxon>Pseudomonadati</taxon>
        <taxon>Planctomycetota</taxon>
        <taxon>Candidatus Brocadiia</taxon>
        <taxon>Candidatus Brocadiales</taxon>
        <taxon>Candidatus Brocadiaceae</taxon>
        <taxon>Candidatus Jettenia</taxon>
    </lineage>
</organism>
<comment type="caution">
    <text evidence="1">The sequence shown here is derived from an EMBL/GenBank/DDBJ whole genome shotgun (WGS) entry which is preliminary data.</text>
</comment>
<accession>A0A533Q5S3</accession>
<sequence length="48" mass="5542">MWKIVISFIYNCGRWDLLPKSCKQGSALLQDLGYTKTKMFFTIIVPSV</sequence>
<name>A0A533Q5S3_9BACT</name>
<gene>
    <name evidence="1" type="ORF">JETT_3838</name>
</gene>
<dbReference type="EMBL" id="SULG01000169">
    <property type="protein sequence ID" value="TLD39897.1"/>
    <property type="molecule type" value="Genomic_DNA"/>
</dbReference>
<protein>
    <submittedName>
        <fullName evidence="1">Uncharacterized protein</fullName>
    </submittedName>
</protein>
<dbReference type="AlphaFoldDB" id="A0A533Q5S3"/>